<keyword evidence="2" id="KW-1185">Reference proteome</keyword>
<name>A0A2P5DBS4_PARAD</name>
<organism evidence="1 2">
    <name type="scientific">Parasponia andersonii</name>
    <name type="common">Sponia andersonii</name>
    <dbReference type="NCBI Taxonomy" id="3476"/>
    <lineage>
        <taxon>Eukaryota</taxon>
        <taxon>Viridiplantae</taxon>
        <taxon>Streptophyta</taxon>
        <taxon>Embryophyta</taxon>
        <taxon>Tracheophyta</taxon>
        <taxon>Spermatophyta</taxon>
        <taxon>Magnoliopsida</taxon>
        <taxon>eudicotyledons</taxon>
        <taxon>Gunneridae</taxon>
        <taxon>Pentapetalae</taxon>
        <taxon>rosids</taxon>
        <taxon>fabids</taxon>
        <taxon>Rosales</taxon>
        <taxon>Cannabaceae</taxon>
        <taxon>Parasponia</taxon>
    </lineage>
</organism>
<feature type="non-terminal residue" evidence="1">
    <location>
        <position position="1"/>
    </location>
</feature>
<gene>
    <name evidence="1" type="ORF">PanWU01x14_077710</name>
</gene>
<evidence type="ECO:0000313" key="2">
    <source>
        <dbReference type="Proteomes" id="UP000237105"/>
    </source>
</evidence>
<comment type="caution">
    <text evidence="1">The sequence shown here is derived from an EMBL/GenBank/DDBJ whole genome shotgun (WGS) entry which is preliminary data.</text>
</comment>
<reference evidence="2" key="1">
    <citation type="submission" date="2016-06" db="EMBL/GenBank/DDBJ databases">
        <title>Parallel loss of symbiosis genes in relatives of nitrogen-fixing non-legume Parasponia.</title>
        <authorList>
            <person name="Van Velzen R."/>
            <person name="Holmer R."/>
            <person name="Bu F."/>
            <person name="Rutten L."/>
            <person name="Van Zeijl A."/>
            <person name="Liu W."/>
            <person name="Santuari L."/>
            <person name="Cao Q."/>
            <person name="Sharma T."/>
            <person name="Shen D."/>
            <person name="Roswanjaya Y."/>
            <person name="Wardhani T."/>
            <person name="Kalhor M.S."/>
            <person name="Jansen J."/>
            <person name="Van den Hoogen J."/>
            <person name="Gungor B."/>
            <person name="Hartog M."/>
            <person name="Hontelez J."/>
            <person name="Verver J."/>
            <person name="Yang W.-C."/>
            <person name="Schijlen E."/>
            <person name="Repin R."/>
            <person name="Schilthuizen M."/>
            <person name="Schranz E."/>
            <person name="Heidstra R."/>
            <person name="Miyata K."/>
            <person name="Fedorova E."/>
            <person name="Kohlen W."/>
            <person name="Bisseling T."/>
            <person name="Smit S."/>
            <person name="Geurts R."/>
        </authorList>
    </citation>
    <scope>NUCLEOTIDE SEQUENCE [LARGE SCALE GENOMIC DNA]</scope>
    <source>
        <strain evidence="2">cv. WU1-14</strain>
    </source>
</reference>
<protein>
    <submittedName>
        <fullName evidence="1">Uncharacterized protein</fullName>
    </submittedName>
</protein>
<evidence type="ECO:0000313" key="1">
    <source>
        <dbReference type="EMBL" id="PON70745.1"/>
    </source>
</evidence>
<dbReference type="EMBL" id="JXTB01000048">
    <property type="protein sequence ID" value="PON70745.1"/>
    <property type="molecule type" value="Genomic_DNA"/>
</dbReference>
<accession>A0A2P5DBS4</accession>
<dbReference type="Proteomes" id="UP000237105">
    <property type="component" value="Unassembled WGS sequence"/>
</dbReference>
<proteinExistence type="predicted"/>
<sequence length="105" mass="12557">HDNEVAILQNLSQRKNQHPCNQIPIITKSREALIKAAKLFKECNPSKFEGGKKKAKRRENQRLHILYNNNNIQINKTKIMDIYIYICMMQHAYFKRKERKSNEEE</sequence>
<dbReference type="AlphaFoldDB" id="A0A2P5DBS4"/>